<accession>A0A7K1SKR4</accession>
<gene>
    <name evidence="1" type="ORF">GO755_30440</name>
</gene>
<protein>
    <submittedName>
        <fullName evidence="1">Uncharacterized protein</fullName>
    </submittedName>
</protein>
<evidence type="ECO:0000313" key="1">
    <source>
        <dbReference type="EMBL" id="MVM34390.1"/>
    </source>
</evidence>
<name>A0A7K1SKR4_9BACT</name>
<organism evidence="1 2">
    <name type="scientific">Spirosoma arboris</name>
    <dbReference type="NCBI Taxonomy" id="2682092"/>
    <lineage>
        <taxon>Bacteria</taxon>
        <taxon>Pseudomonadati</taxon>
        <taxon>Bacteroidota</taxon>
        <taxon>Cytophagia</taxon>
        <taxon>Cytophagales</taxon>
        <taxon>Cytophagaceae</taxon>
        <taxon>Spirosoma</taxon>
    </lineage>
</organism>
<dbReference type="InterPro" id="IPR043733">
    <property type="entry name" value="DUF5677"/>
</dbReference>
<comment type="caution">
    <text evidence="1">The sequence shown here is derived from an EMBL/GenBank/DDBJ whole genome shotgun (WGS) entry which is preliminary data.</text>
</comment>
<dbReference type="RefSeq" id="WP_157589210.1">
    <property type="nucleotide sequence ID" value="NZ_WPIN01000015.1"/>
</dbReference>
<reference evidence="1 2" key="1">
    <citation type="submission" date="2019-12" db="EMBL/GenBank/DDBJ databases">
        <title>Spirosoma sp. HMF4905 genome sequencing and assembly.</title>
        <authorList>
            <person name="Kang H."/>
            <person name="Cha I."/>
            <person name="Kim H."/>
            <person name="Joh K."/>
        </authorList>
    </citation>
    <scope>NUCLEOTIDE SEQUENCE [LARGE SCALE GENOMIC DNA]</scope>
    <source>
        <strain evidence="1 2">HMF4905</strain>
    </source>
</reference>
<evidence type="ECO:0000313" key="2">
    <source>
        <dbReference type="Proteomes" id="UP000436006"/>
    </source>
</evidence>
<sequence length="354" mass="41088">MGLSLVGLLVENAGEQFDKAIQSARETSDLSEDEFEKKLESKFNEIAEAYEDIIAEAYQKIYTIKYDKFIDVHVENQRQISELNREPFKGFFSYLNTVYLLNKKLQDKVKEAQLTETESIVIALYAHLMRMGDQIGVMLLNGYNDGALILWRSFYEHAATLTLLISLNDNNLTAKFINHSIRSQKKKAESFSKHVEELKFPPLEQRIIDTITTQQQQLKELHGKEFIDNDYGWADDLFPGKQKATLRGIEDLLGWGRYRVFYIWASQYAHSGFLPLTDYVENNTIILPRITQQSTDLKGIIDPIQLTLAIFHEVNNHILYFASVKHEYILNTLVFRKIYDKTLLAFHNSEVKEE</sequence>
<proteinExistence type="predicted"/>
<dbReference type="AlphaFoldDB" id="A0A7K1SKR4"/>
<keyword evidence="2" id="KW-1185">Reference proteome</keyword>
<dbReference type="Proteomes" id="UP000436006">
    <property type="component" value="Unassembled WGS sequence"/>
</dbReference>
<dbReference type="Pfam" id="PF18928">
    <property type="entry name" value="DUF5677"/>
    <property type="match status" value="1"/>
</dbReference>
<dbReference type="EMBL" id="WPIN01000015">
    <property type="protein sequence ID" value="MVM34390.1"/>
    <property type="molecule type" value="Genomic_DNA"/>
</dbReference>